<evidence type="ECO:0000256" key="1">
    <source>
        <dbReference type="ARBA" id="ARBA00005061"/>
    </source>
</evidence>
<dbReference type="HOGENOM" id="CLU_111016_3_0_6"/>
<dbReference type="Proteomes" id="UP000031104">
    <property type="component" value="Chromosome"/>
</dbReference>
<comment type="similarity">
    <text evidence="2">Belongs to the PTPS family. QueD subfamily.</text>
</comment>
<gene>
    <name evidence="7" type="ORF">SD28_03250</name>
</gene>
<dbReference type="EC" id="4.1.2.50" evidence="3"/>
<sequence>MNLNSLSTVIELFREDMKFSAAHFTIFSETQRECLHGHNFQVYAIITAPVIGNNLSFDYTICRKEILNLCYSLNERCLMPSKSPYLKIEKQHRCYMIKFDKTKFVLPEEDVLLLPIKNITTEGLAQWFVKTIASNKDFYGLEDAEILTIKIATAPGQYASATVLLKEFN</sequence>
<evidence type="ECO:0000256" key="2">
    <source>
        <dbReference type="ARBA" id="ARBA00008900"/>
    </source>
</evidence>
<dbReference type="InterPro" id="IPR007115">
    <property type="entry name" value="6-PTP_synth/QueD"/>
</dbReference>
<evidence type="ECO:0000313" key="7">
    <source>
        <dbReference type="EMBL" id="AJC48726.1"/>
    </source>
</evidence>
<dbReference type="SUPFAM" id="SSF55620">
    <property type="entry name" value="Tetrahydrobiopterin biosynthesis enzymes-like"/>
    <property type="match status" value="1"/>
</dbReference>
<dbReference type="UniPathway" id="UPA00391"/>
<dbReference type="KEGG" id="fgu:SD28_03250"/>
<protein>
    <recommendedName>
        <fullName evidence="4">6-carboxy-5,6,7,8-tetrahydropterin synthase</fullName>
        <ecNumber evidence="3">4.1.2.50</ecNumber>
    </recommendedName>
    <alternativeName>
        <fullName evidence="5">Queuosine biosynthesis protein QueD</fullName>
    </alternativeName>
</protein>
<evidence type="ECO:0000256" key="5">
    <source>
        <dbReference type="ARBA" id="ARBA00031449"/>
    </source>
</evidence>
<organism evidence="7 8">
    <name type="scientific">Allofrancisella guangzhouensis</name>
    <dbReference type="NCBI Taxonomy" id="594679"/>
    <lineage>
        <taxon>Bacteria</taxon>
        <taxon>Pseudomonadati</taxon>
        <taxon>Pseudomonadota</taxon>
        <taxon>Gammaproteobacteria</taxon>
        <taxon>Thiotrichales</taxon>
        <taxon>Francisellaceae</taxon>
        <taxon>Allofrancisella</taxon>
    </lineage>
</organism>
<evidence type="ECO:0000313" key="8">
    <source>
        <dbReference type="Proteomes" id="UP000031104"/>
    </source>
</evidence>
<dbReference type="STRING" id="594679.SD28_03250"/>
<comment type="catalytic activity">
    <reaction evidence="6">
        <text>7,8-dihydroneopterin 3'-triphosphate + H2O = 6-carboxy-5,6,7,8-tetrahydropterin + triphosphate + acetaldehyde + 2 H(+)</text>
        <dbReference type="Rhea" id="RHEA:27966"/>
        <dbReference type="ChEBI" id="CHEBI:15343"/>
        <dbReference type="ChEBI" id="CHEBI:15377"/>
        <dbReference type="ChEBI" id="CHEBI:15378"/>
        <dbReference type="ChEBI" id="CHEBI:18036"/>
        <dbReference type="ChEBI" id="CHEBI:58462"/>
        <dbReference type="ChEBI" id="CHEBI:61032"/>
        <dbReference type="EC" id="4.1.2.50"/>
    </reaction>
</comment>
<dbReference type="Gene3D" id="3.30.479.10">
    <property type="entry name" value="6-pyruvoyl tetrahydropterin synthase/QueD"/>
    <property type="match status" value="1"/>
</dbReference>
<dbReference type="EMBL" id="CP010427">
    <property type="protein sequence ID" value="AJC48726.1"/>
    <property type="molecule type" value="Genomic_DNA"/>
</dbReference>
<evidence type="ECO:0000256" key="6">
    <source>
        <dbReference type="ARBA" id="ARBA00048807"/>
    </source>
</evidence>
<dbReference type="GO" id="GO:0070497">
    <property type="term" value="F:6-carboxytetrahydropterin synthase activity"/>
    <property type="evidence" value="ECO:0007669"/>
    <property type="project" value="UniProtKB-EC"/>
</dbReference>
<keyword evidence="8" id="KW-1185">Reference proteome</keyword>
<name>A0A0A8E987_9GAMM</name>
<comment type="pathway">
    <text evidence="1">Purine metabolism; 7-cyano-7-deazaguanine biosynthesis.</text>
</comment>
<reference evidence="7 8" key="1">
    <citation type="submission" date="2014-12" db="EMBL/GenBank/DDBJ databases">
        <title>Complete genome sequence of Francisella guanzhouensis strain 08HL01032 isolated from air-conditioning system in China.</title>
        <authorList>
            <person name="Svensson D."/>
            <person name="Ohrman C."/>
            <person name="Backman S."/>
            <person name="Karlsson E."/>
            <person name="Nilsson E."/>
            <person name="Bystrom M."/>
            <person name="Larkeryd A."/>
            <person name="Stenberg P."/>
            <person name="Scholtz H.C."/>
            <person name="Forsman M."/>
            <person name="Sjodin A."/>
        </authorList>
    </citation>
    <scope>NUCLEOTIDE SEQUENCE [LARGE SCALE GENOMIC DNA]</scope>
    <source>
        <strain evidence="7 8">08HL01032</strain>
    </source>
</reference>
<accession>A0A0A8E987</accession>
<proteinExistence type="inferred from homology"/>
<dbReference type="InterPro" id="IPR038418">
    <property type="entry name" value="6-PTP_synth/QueD_sf"/>
</dbReference>
<evidence type="ECO:0000256" key="3">
    <source>
        <dbReference type="ARBA" id="ARBA00012982"/>
    </source>
</evidence>
<dbReference type="Pfam" id="PF01242">
    <property type="entry name" value="PTPS"/>
    <property type="match status" value="1"/>
</dbReference>
<dbReference type="AlphaFoldDB" id="A0A0A8E987"/>
<evidence type="ECO:0000256" key="4">
    <source>
        <dbReference type="ARBA" id="ARBA00018141"/>
    </source>
</evidence>